<organism evidence="2 3">
    <name type="scientific">Giant seaperch iridovirus</name>
    <name type="common">GSIV</name>
    <dbReference type="NCBI Taxonomy" id="176655"/>
    <lineage>
        <taxon>Viruses</taxon>
        <taxon>Varidnaviria</taxon>
        <taxon>Bamfordvirae</taxon>
        <taxon>Nucleocytoviricota</taxon>
        <taxon>Megaviricetes</taxon>
        <taxon>Pimascovirales</taxon>
        <taxon>Pimascovirales incertae sedis</taxon>
        <taxon>Iridoviridae</taxon>
        <taxon>Alphairidovirinae</taxon>
        <taxon>Megalocytivirus</taxon>
        <taxon>Megalocytivirus pagrus1</taxon>
        <taxon>Infectious spleen and kidney necrosis virus</taxon>
    </lineage>
</organism>
<feature type="region of interest" description="Disordered" evidence="1">
    <location>
        <begin position="13"/>
        <end position="39"/>
    </location>
</feature>
<reference evidence="2 3" key="2">
    <citation type="journal article" date="2016" name="Genome Announc.">
        <title>Complete Genome Sequence of a Giant Sea Perch Iridovirus in Kaohsiung, Taiwan.</title>
        <authorList>
            <person name="Wen C.M."/>
            <person name="Hong J.R."/>
        </authorList>
    </citation>
    <scope>NUCLEOTIDE SEQUENCE [LARGE SCALE GENOMIC DNA]</scope>
    <source>
        <strain evidence="2">GSIV-K1</strain>
    </source>
</reference>
<proteinExistence type="predicted"/>
<dbReference type="Proteomes" id="UP000160611">
    <property type="component" value="Segment"/>
</dbReference>
<reference evidence="2 3" key="1">
    <citation type="journal article" date="2016" name="Apoptosis">
        <title>GSIV serine/threonine kinase can induce apoptotic cell death via p53 and pro-apoptotic gene Bax upregulation in fish cells.</title>
        <authorList>
            <person name="Reshi L."/>
            <person name="Wu H.C."/>
            <person name="Wu J.L."/>
            <person name="Wang H.V."/>
            <person name="Hong J.R."/>
        </authorList>
    </citation>
    <scope>NUCLEOTIDE SEQUENCE [LARGE SCALE GENOMIC DNA]</scope>
    <source>
        <strain evidence="2">GSIV-K1</strain>
    </source>
</reference>
<dbReference type="EMBL" id="KT804738">
    <property type="protein sequence ID" value="AMM72688.1"/>
    <property type="molecule type" value="Genomic_DNA"/>
</dbReference>
<evidence type="ECO:0000313" key="3">
    <source>
        <dbReference type="Proteomes" id="UP000160611"/>
    </source>
</evidence>
<evidence type="ECO:0000256" key="1">
    <source>
        <dbReference type="SAM" id="MobiDB-lite"/>
    </source>
</evidence>
<protein>
    <submittedName>
        <fullName evidence="2">ORF053L</fullName>
    </submittedName>
</protein>
<evidence type="ECO:0000313" key="2">
    <source>
        <dbReference type="EMBL" id="AMM72688.1"/>
    </source>
</evidence>
<accession>A0A140GB49</accession>
<sequence length="304" mass="34020">MLITALSVTDDVSGHVWDGTEPDSEPQQMLRRPVTPPRPPAPPILSFGASGTCAAYKAYIDDAVQSVVHDVRCGDPTGTLLDQYKQALPKQIEEYSADFERHSRAEANDYCRVLQGIVDNILSLYMNDSADRLRRYCHATEDMAYEALLRRDDISPMDKVMLGMPPSPVGSPVRRRTMYTRMCVQPKSGINPDPSGKHILCTVNRPPGTGPCVLFWNMRCDIHSISKTKVHTNAYISSYTVLCDDTPCGTYPVINAPTQGYHILPPTQDGDQMTVYLQCVMLQKFIKQLDVQFDSQSRVVLLEY</sequence>
<name>A0A140GB49_GSIV</name>